<dbReference type="AlphaFoldDB" id="A0A6C0M1X1"/>
<evidence type="ECO:0000256" key="1">
    <source>
        <dbReference type="ARBA" id="ARBA00023015"/>
    </source>
</evidence>
<dbReference type="InterPro" id="IPR000812">
    <property type="entry name" value="TFIIB"/>
</dbReference>
<name>A0A6C0M1X1_9ZZZZ</name>
<dbReference type="Pfam" id="PF00382">
    <property type="entry name" value="TFIIB"/>
    <property type="match status" value="1"/>
</dbReference>
<dbReference type="InterPro" id="IPR013150">
    <property type="entry name" value="TFIIB_cyclin"/>
</dbReference>
<dbReference type="InterPro" id="IPR036915">
    <property type="entry name" value="Cyclin-like_sf"/>
</dbReference>
<keyword evidence="2" id="KW-0804">Transcription</keyword>
<dbReference type="GO" id="GO:0016251">
    <property type="term" value="F:RNA polymerase II general transcription initiation factor activity"/>
    <property type="evidence" value="ECO:0007669"/>
    <property type="project" value="TreeGrafter"/>
</dbReference>
<feature type="domain" description="Transcription factor TFIIB cyclin-like" evidence="3">
    <location>
        <begin position="100"/>
        <end position="180"/>
    </location>
</feature>
<dbReference type="GO" id="GO:0006367">
    <property type="term" value="P:transcription initiation at RNA polymerase II promoter"/>
    <property type="evidence" value="ECO:0007669"/>
    <property type="project" value="TreeGrafter"/>
</dbReference>
<organism evidence="4">
    <name type="scientific">viral metagenome</name>
    <dbReference type="NCBI Taxonomy" id="1070528"/>
    <lineage>
        <taxon>unclassified sequences</taxon>
        <taxon>metagenomes</taxon>
        <taxon>organismal metagenomes</taxon>
    </lineage>
</organism>
<dbReference type="PRINTS" id="PR00685">
    <property type="entry name" value="TIFACTORIIB"/>
</dbReference>
<accession>A0A6C0M1X1</accession>
<evidence type="ECO:0000256" key="2">
    <source>
        <dbReference type="ARBA" id="ARBA00023163"/>
    </source>
</evidence>
<dbReference type="SUPFAM" id="SSF47954">
    <property type="entry name" value="Cyclin-like"/>
    <property type="match status" value="1"/>
</dbReference>
<dbReference type="GO" id="GO:0097550">
    <property type="term" value="C:transcription preinitiation complex"/>
    <property type="evidence" value="ECO:0007669"/>
    <property type="project" value="TreeGrafter"/>
</dbReference>
<evidence type="ECO:0000313" key="4">
    <source>
        <dbReference type="EMBL" id="QHU36533.1"/>
    </source>
</evidence>
<reference evidence="4" key="1">
    <citation type="journal article" date="2020" name="Nature">
        <title>Giant virus diversity and host interactions through global metagenomics.</title>
        <authorList>
            <person name="Schulz F."/>
            <person name="Roux S."/>
            <person name="Paez-Espino D."/>
            <person name="Jungbluth S."/>
            <person name="Walsh D.A."/>
            <person name="Denef V.J."/>
            <person name="McMahon K.D."/>
            <person name="Konstantinidis K.T."/>
            <person name="Eloe-Fadrosh E.A."/>
            <person name="Kyrpides N.C."/>
            <person name="Woyke T."/>
        </authorList>
    </citation>
    <scope>NUCLEOTIDE SEQUENCE</scope>
    <source>
        <strain evidence="4">GVMAG-S-1035231-58</strain>
    </source>
</reference>
<dbReference type="GO" id="GO:0070897">
    <property type="term" value="P:transcription preinitiation complex assembly"/>
    <property type="evidence" value="ECO:0007669"/>
    <property type="project" value="InterPro"/>
</dbReference>
<dbReference type="GO" id="GO:0005634">
    <property type="term" value="C:nucleus"/>
    <property type="evidence" value="ECO:0007669"/>
    <property type="project" value="TreeGrafter"/>
</dbReference>
<dbReference type="PANTHER" id="PTHR11618">
    <property type="entry name" value="TRANSCRIPTION INITIATION FACTOR IIB-RELATED"/>
    <property type="match status" value="1"/>
</dbReference>
<sequence>MQCLHEDVDILEGENTCTCCGTILGSHIDEGAEWRMYSTTEDDPSRTGTITNELLPGSSYGSMMMRKRVPGQSEEAKTIAKLSSWSFSNHGERSWMGIFDAIQGCCTRIGLPKAVILDACSLFKKIEDARKTRGETRRALMAGSVFIACRQHDATRTHEEISSLFHVSIRALCKGLMRFTNEESSVINTQLGIAERICADLIICDKDRDAIMLRLSTLPEMEHTPKTIVAGVIFRVLGGRLQDIITSSGVSSVSIRKVLDKLKA</sequence>
<evidence type="ECO:0000259" key="3">
    <source>
        <dbReference type="Pfam" id="PF00382"/>
    </source>
</evidence>
<dbReference type="GO" id="GO:0017025">
    <property type="term" value="F:TBP-class protein binding"/>
    <property type="evidence" value="ECO:0007669"/>
    <property type="project" value="InterPro"/>
</dbReference>
<dbReference type="Gene3D" id="1.10.472.170">
    <property type="match status" value="1"/>
</dbReference>
<keyword evidence="1" id="KW-0805">Transcription regulation</keyword>
<dbReference type="EMBL" id="MN740639">
    <property type="protein sequence ID" value="QHU36533.1"/>
    <property type="molecule type" value="Genomic_DNA"/>
</dbReference>
<proteinExistence type="predicted"/>
<protein>
    <recommendedName>
        <fullName evidence="3">Transcription factor TFIIB cyclin-like domain-containing protein</fullName>
    </recommendedName>
</protein>
<dbReference type="PANTHER" id="PTHR11618:SF13">
    <property type="entry name" value="TRANSCRIPTION INITIATION FACTOR IIB"/>
    <property type="match status" value="1"/>
</dbReference>